<reference evidence="1 2" key="1">
    <citation type="submission" date="2023-01" db="EMBL/GenBank/DDBJ databases">
        <authorList>
            <person name="Whitehead M."/>
        </authorList>
    </citation>
    <scope>NUCLEOTIDE SEQUENCE [LARGE SCALE GENOMIC DNA]</scope>
</reference>
<gene>
    <name evidence="1" type="ORF">MEUPH1_LOCUS15166</name>
</gene>
<dbReference type="EMBL" id="CARXXK010000002">
    <property type="protein sequence ID" value="CAI6359791.1"/>
    <property type="molecule type" value="Genomic_DNA"/>
</dbReference>
<comment type="caution">
    <text evidence="1">The sequence shown here is derived from an EMBL/GenBank/DDBJ whole genome shotgun (WGS) entry which is preliminary data.</text>
</comment>
<sequence>MLPLVPHEPARYCLLIYSPLSSLPGKFDIISTSGSTCGPTRSWRNSSSSVSKLMKSATIGPWLRSAMVLTVLVRAGEGTCGRLEVCRGSVCLAGGCTTNPRYSAICMSEWFISSSRFTAHIANDRPSYGWVGSVCCEPPVGVSAAGSVTVSVCLLL</sequence>
<evidence type="ECO:0008006" key="3">
    <source>
        <dbReference type="Google" id="ProtNLM"/>
    </source>
</evidence>
<proteinExistence type="predicted"/>
<name>A0AAV0WVE0_9HEMI</name>
<protein>
    <recommendedName>
        <fullName evidence="3">Secreted protein</fullName>
    </recommendedName>
</protein>
<dbReference type="Proteomes" id="UP001160148">
    <property type="component" value="Unassembled WGS sequence"/>
</dbReference>
<accession>A0AAV0WVE0</accession>
<dbReference type="AlphaFoldDB" id="A0AAV0WVE0"/>
<keyword evidence="2" id="KW-1185">Reference proteome</keyword>
<evidence type="ECO:0000313" key="1">
    <source>
        <dbReference type="EMBL" id="CAI6359791.1"/>
    </source>
</evidence>
<organism evidence="1 2">
    <name type="scientific">Macrosiphum euphorbiae</name>
    <name type="common">potato aphid</name>
    <dbReference type="NCBI Taxonomy" id="13131"/>
    <lineage>
        <taxon>Eukaryota</taxon>
        <taxon>Metazoa</taxon>
        <taxon>Ecdysozoa</taxon>
        <taxon>Arthropoda</taxon>
        <taxon>Hexapoda</taxon>
        <taxon>Insecta</taxon>
        <taxon>Pterygota</taxon>
        <taxon>Neoptera</taxon>
        <taxon>Paraneoptera</taxon>
        <taxon>Hemiptera</taxon>
        <taxon>Sternorrhyncha</taxon>
        <taxon>Aphidomorpha</taxon>
        <taxon>Aphidoidea</taxon>
        <taxon>Aphididae</taxon>
        <taxon>Macrosiphini</taxon>
        <taxon>Macrosiphum</taxon>
    </lineage>
</organism>
<evidence type="ECO:0000313" key="2">
    <source>
        <dbReference type="Proteomes" id="UP001160148"/>
    </source>
</evidence>